<gene>
    <name evidence="7" type="ORF">DFR28_102966</name>
</gene>
<evidence type="ECO:0000256" key="4">
    <source>
        <dbReference type="ARBA" id="ARBA00022989"/>
    </source>
</evidence>
<reference evidence="7 8" key="1">
    <citation type="submission" date="2018-06" db="EMBL/GenBank/DDBJ databases">
        <title>Genomic Encyclopedia of Type Strains, Phase IV (KMG-IV): sequencing the most valuable type-strain genomes for metagenomic binning, comparative biology and taxonomic classification.</title>
        <authorList>
            <person name="Goeker M."/>
        </authorList>
    </citation>
    <scope>NUCLEOTIDE SEQUENCE [LARGE SCALE GENOMIC DNA]</scope>
    <source>
        <strain evidence="7 8">DSM 24032</strain>
    </source>
</reference>
<keyword evidence="4 6" id="KW-1133">Transmembrane helix</keyword>
<evidence type="ECO:0000256" key="1">
    <source>
        <dbReference type="ARBA" id="ARBA00004141"/>
    </source>
</evidence>
<feature type="transmembrane region" description="Helical" evidence="6">
    <location>
        <begin position="28"/>
        <end position="50"/>
    </location>
</feature>
<dbReference type="InterPro" id="IPR006214">
    <property type="entry name" value="Bax_inhibitor_1-related"/>
</dbReference>
<accession>A0A395JL74</accession>
<evidence type="ECO:0000313" key="7">
    <source>
        <dbReference type="EMBL" id="RBP51536.1"/>
    </source>
</evidence>
<dbReference type="RefSeq" id="WP_113954298.1">
    <property type="nucleotide sequence ID" value="NZ_QNRT01000002.1"/>
</dbReference>
<evidence type="ECO:0000256" key="2">
    <source>
        <dbReference type="ARBA" id="ARBA00010350"/>
    </source>
</evidence>
<dbReference type="PANTHER" id="PTHR23291">
    <property type="entry name" value="BAX INHIBITOR-RELATED"/>
    <property type="match status" value="1"/>
</dbReference>
<evidence type="ECO:0000313" key="8">
    <source>
        <dbReference type="Proteomes" id="UP000253083"/>
    </source>
</evidence>
<dbReference type="AlphaFoldDB" id="A0A395JL74"/>
<comment type="subcellular location">
    <subcellularLocation>
        <location evidence="1">Membrane</location>
        <topology evidence="1">Multi-pass membrane protein</topology>
    </subcellularLocation>
</comment>
<feature type="transmembrane region" description="Helical" evidence="6">
    <location>
        <begin position="177"/>
        <end position="196"/>
    </location>
</feature>
<dbReference type="EMBL" id="QNRT01000002">
    <property type="protein sequence ID" value="RBP51536.1"/>
    <property type="molecule type" value="Genomic_DNA"/>
</dbReference>
<protein>
    <recommendedName>
        <fullName evidence="9">Modulator of FtsH protease</fullName>
    </recommendedName>
</protein>
<name>A0A395JL74_9GAMM</name>
<dbReference type="Proteomes" id="UP000253083">
    <property type="component" value="Unassembled WGS sequence"/>
</dbReference>
<feature type="transmembrane region" description="Helical" evidence="6">
    <location>
        <begin position="91"/>
        <end position="114"/>
    </location>
</feature>
<feature type="transmembrane region" description="Helical" evidence="6">
    <location>
        <begin position="208"/>
        <end position="232"/>
    </location>
</feature>
<keyword evidence="5 6" id="KW-0472">Membrane</keyword>
<dbReference type="Pfam" id="PF01027">
    <property type="entry name" value="Bax1-I"/>
    <property type="match status" value="1"/>
</dbReference>
<evidence type="ECO:0000256" key="6">
    <source>
        <dbReference type="RuleBase" id="RU004379"/>
    </source>
</evidence>
<feature type="transmembrane region" description="Helical" evidence="6">
    <location>
        <begin position="62"/>
        <end position="79"/>
    </location>
</feature>
<comment type="caution">
    <text evidence="7">The sequence shown here is derived from an EMBL/GenBank/DDBJ whole genome shotgun (WGS) entry which is preliminary data.</text>
</comment>
<dbReference type="OrthoDB" id="5177430at2"/>
<dbReference type="InParanoid" id="A0A395JL74"/>
<feature type="transmembrane region" description="Helical" evidence="6">
    <location>
        <begin position="120"/>
        <end position="141"/>
    </location>
</feature>
<comment type="similarity">
    <text evidence="2 6">Belongs to the BI1 family.</text>
</comment>
<organism evidence="7 8">
    <name type="scientific">Arenicella xantha</name>
    <dbReference type="NCBI Taxonomy" id="644221"/>
    <lineage>
        <taxon>Bacteria</taxon>
        <taxon>Pseudomonadati</taxon>
        <taxon>Pseudomonadota</taxon>
        <taxon>Gammaproteobacteria</taxon>
        <taxon>Arenicellales</taxon>
        <taxon>Arenicellaceae</taxon>
        <taxon>Arenicella</taxon>
    </lineage>
</organism>
<dbReference type="PANTHER" id="PTHR23291:SF50">
    <property type="entry name" value="PROTEIN LIFEGUARD 4"/>
    <property type="match status" value="1"/>
</dbReference>
<evidence type="ECO:0000256" key="3">
    <source>
        <dbReference type="ARBA" id="ARBA00022692"/>
    </source>
</evidence>
<evidence type="ECO:0008006" key="9">
    <source>
        <dbReference type="Google" id="ProtNLM"/>
    </source>
</evidence>
<keyword evidence="3 6" id="KW-0812">Transmembrane</keyword>
<dbReference type="FunCoup" id="A0A395JL74">
    <property type="interactions" value="218"/>
</dbReference>
<keyword evidence="8" id="KW-1185">Reference proteome</keyword>
<feature type="transmembrane region" description="Helical" evidence="6">
    <location>
        <begin position="153"/>
        <end position="171"/>
    </location>
</feature>
<evidence type="ECO:0000256" key="5">
    <source>
        <dbReference type="ARBA" id="ARBA00023136"/>
    </source>
</evidence>
<sequence>MSYLDVASGNVVSNLSVDQRAGFIRRTYGHLAMSIAFMAVSCAFLLQIGAGPVLLSFLSGGMLNYLIYFGLFVGAGVLADNWARSEHSLTMHYVALLGYAFVEAVIVLPLLYIATLYNPAAIMDAALTTAAMVTGLTYIAFTTKKDFSFMGPFLAVGSIIAIGTCIAGAIFGFELGLFAIGGIVLLSAGWVLWSTSNILHVYQEHQHVAAALGLFASIALMFRFVLQMFMMFGDD</sequence>
<proteinExistence type="inferred from homology"/>
<dbReference type="GO" id="GO:0005886">
    <property type="term" value="C:plasma membrane"/>
    <property type="evidence" value="ECO:0007669"/>
    <property type="project" value="TreeGrafter"/>
</dbReference>